<proteinExistence type="predicted"/>
<sequence>MTAQALAPHAPGSGDHRPATPPDIGREMAWLDTFWTAMVGLTHAVALGHASGTSVADLLTAAEQALEAARDAVAGMAGAVEAGTGGGTQPTVAAGVGEMERVIRAAQSYGLDASVLRSAASLADRVVNAGHGDEPITFMVTALAQSAIRPHPQALD</sequence>
<dbReference type="InterPro" id="IPR048666">
    <property type="entry name" value="RedAm-like_C"/>
</dbReference>
<name>A0A6L9SAD4_9ACTN</name>
<dbReference type="Gene3D" id="1.10.1040.10">
    <property type="entry name" value="N-(1-d-carboxylethyl)-l-norvaline Dehydrogenase, domain 2"/>
    <property type="match status" value="1"/>
</dbReference>
<reference evidence="3 4" key="1">
    <citation type="submission" date="2020-02" db="EMBL/GenBank/DDBJ databases">
        <authorList>
            <person name="Li X.-J."/>
            <person name="Han X.-M."/>
        </authorList>
    </citation>
    <scope>NUCLEOTIDE SEQUENCE [LARGE SCALE GENOMIC DNA]</scope>
    <source>
        <strain evidence="3 4">CCTCC AB 2017055</strain>
    </source>
</reference>
<dbReference type="EMBL" id="JAAGOA010000009">
    <property type="protein sequence ID" value="NEE01458.1"/>
    <property type="molecule type" value="Genomic_DNA"/>
</dbReference>
<accession>A0A6L9SAD4</accession>
<dbReference type="Pfam" id="PF21761">
    <property type="entry name" value="RedAm-like_C"/>
    <property type="match status" value="1"/>
</dbReference>
<protein>
    <recommendedName>
        <fullName evidence="2">NADPH-dependent reductive aminase-like C-terminal domain-containing protein</fullName>
    </recommendedName>
</protein>
<evidence type="ECO:0000259" key="2">
    <source>
        <dbReference type="Pfam" id="PF21761"/>
    </source>
</evidence>
<organism evidence="3 4">
    <name type="scientific">Phytoactinopolyspora halotolerans</name>
    <dbReference type="NCBI Taxonomy" id="1981512"/>
    <lineage>
        <taxon>Bacteria</taxon>
        <taxon>Bacillati</taxon>
        <taxon>Actinomycetota</taxon>
        <taxon>Actinomycetes</taxon>
        <taxon>Jiangellales</taxon>
        <taxon>Jiangellaceae</taxon>
        <taxon>Phytoactinopolyspora</taxon>
    </lineage>
</organism>
<dbReference type="AlphaFoldDB" id="A0A6L9SAD4"/>
<feature type="region of interest" description="Disordered" evidence="1">
    <location>
        <begin position="1"/>
        <end position="24"/>
    </location>
</feature>
<evidence type="ECO:0000313" key="4">
    <source>
        <dbReference type="Proteomes" id="UP000475214"/>
    </source>
</evidence>
<feature type="domain" description="NADPH-dependent reductive aminase-like C-terminal" evidence="2">
    <location>
        <begin position="28"/>
        <end position="143"/>
    </location>
</feature>
<evidence type="ECO:0000313" key="3">
    <source>
        <dbReference type="EMBL" id="NEE01458.1"/>
    </source>
</evidence>
<keyword evidence="4" id="KW-1185">Reference proteome</keyword>
<gene>
    <name evidence="3" type="ORF">G1H10_14885</name>
</gene>
<evidence type="ECO:0000256" key="1">
    <source>
        <dbReference type="SAM" id="MobiDB-lite"/>
    </source>
</evidence>
<comment type="caution">
    <text evidence="3">The sequence shown here is derived from an EMBL/GenBank/DDBJ whole genome shotgun (WGS) entry which is preliminary data.</text>
</comment>
<dbReference type="Proteomes" id="UP000475214">
    <property type="component" value="Unassembled WGS sequence"/>
</dbReference>
<dbReference type="RefSeq" id="WP_163739076.1">
    <property type="nucleotide sequence ID" value="NZ_JAAGOA010000009.1"/>
</dbReference>
<dbReference type="InterPro" id="IPR013328">
    <property type="entry name" value="6PGD_dom2"/>
</dbReference>